<dbReference type="RefSeq" id="XP_040632632.1">
    <property type="nucleotide sequence ID" value="XM_040769700.1"/>
</dbReference>
<feature type="region of interest" description="Disordered" evidence="1">
    <location>
        <begin position="104"/>
        <end position="261"/>
    </location>
</feature>
<dbReference type="Proteomes" id="UP000030653">
    <property type="component" value="Unassembled WGS sequence"/>
</dbReference>
<proteinExistence type="predicted"/>
<organism evidence="2 3">
    <name type="scientific">Dacryopinax primogenitus (strain DJM 731)</name>
    <name type="common">Brown rot fungus</name>
    <dbReference type="NCBI Taxonomy" id="1858805"/>
    <lineage>
        <taxon>Eukaryota</taxon>
        <taxon>Fungi</taxon>
        <taxon>Dikarya</taxon>
        <taxon>Basidiomycota</taxon>
        <taxon>Agaricomycotina</taxon>
        <taxon>Dacrymycetes</taxon>
        <taxon>Dacrymycetales</taxon>
        <taxon>Dacrymycetaceae</taxon>
        <taxon>Dacryopinax</taxon>
    </lineage>
</organism>
<feature type="compositionally biased region" description="Low complexity" evidence="1">
    <location>
        <begin position="245"/>
        <end position="261"/>
    </location>
</feature>
<protein>
    <submittedName>
        <fullName evidence="2">Uncharacterized protein</fullName>
    </submittedName>
</protein>
<feature type="compositionally biased region" description="Gly residues" evidence="1">
    <location>
        <begin position="312"/>
        <end position="321"/>
    </location>
</feature>
<dbReference type="OrthoDB" id="4062651at2759"/>
<dbReference type="OMA" id="QAHESEW"/>
<evidence type="ECO:0000313" key="3">
    <source>
        <dbReference type="Proteomes" id="UP000030653"/>
    </source>
</evidence>
<reference evidence="2 3" key="1">
    <citation type="journal article" date="2012" name="Science">
        <title>The Paleozoic origin of enzymatic lignin decomposition reconstructed from 31 fungal genomes.</title>
        <authorList>
            <person name="Floudas D."/>
            <person name="Binder M."/>
            <person name="Riley R."/>
            <person name="Barry K."/>
            <person name="Blanchette R.A."/>
            <person name="Henrissat B."/>
            <person name="Martinez A.T."/>
            <person name="Otillar R."/>
            <person name="Spatafora J.W."/>
            <person name="Yadav J.S."/>
            <person name="Aerts A."/>
            <person name="Benoit I."/>
            <person name="Boyd A."/>
            <person name="Carlson A."/>
            <person name="Copeland A."/>
            <person name="Coutinho P.M."/>
            <person name="de Vries R.P."/>
            <person name="Ferreira P."/>
            <person name="Findley K."/>
            <person name="Foster B."/>
            <person name="Gaskell J."/>
            <person name="Glotzer D."/>
            <person name="Gorecki P."/>
            <person name="Heitman J."/>
            <person name="Hesse C."/>
            <person name="Hori C."/>
            <person name="Igarashi K."/>
            <person name="Jurgens J.A."/>
            <person name="Kallen N."/>
            <person name="Kersten P."/>
            <person name="Kohler A."/>
            <person name="Kuees U."/>
            <person name="Kumar T.K.A."/>
            <person name="Kuo A."/>
            <person name="LaButti K."/>
            <person name="Larrondo L.F."/>
            <person name="Lindquist E."/>
            <person name="Ling A."/>
            <person name="Lombard V."/>
            <person name="Lucas S."/>
            <person name="Lundell T."/>
            <person name="Martin R."/>
            <person name="McLaughlin D.J."/>
            <person name="Morgenstern I."/>
            <person name="Morin E."/>
            <person name="Murat C."/>
            <person name="Nagy L.G."/>
            <person name="Nolan M."/>
            <person name="Ohm R.A."/>
            <person name="Patyshakuliyeva A."/>
            <person name="Rokas A."/>
            <person name="Ruiz-Duenas F.J."/>
            <person name="Sabat G."/>
            <person name="Salamov A."/>
            <person name="Samejima M."/>
            <person name="Schmutz J."/>
            <person name="Slot J.C."/>
            <person name="St John F."/>
            <person name="Stenlid J."/>
            <person name="Sun H."/>
            <person name="Sun S."/>
            <person name="Syed K."/>
            <person name="Tsang A."/>
            <person name="Wiebenga A."/>
            <person name="Young D."/>
            <person name="Pisabarro A."/>
            <person name="Eastwood D.C."/>
            <person name="Martin F."/>
            <person name="Cullen D."/>
            <person name="Grigoriev I.V."/>
            <person name="Hibbett D.S."/>
        </authorList>
    </citation>
    <scope>NUCLEOTIDE SEQUENCE [LARGE SCALE GENOMIC DNA]</scope>
    <source>
        <strain evidence="2 3">DJM-731 SS1</strain>
    </source>
</reference>
<dbReference type="GeneID" id="63684762"/>
<feature type="region of interest" description="Disordered" evidence="1">
    <location>
        <begin position="276"/>
        <end position="327"/>
    </location>
</feature>
<dbReference type="AlphaFoldDB" id="M5GGM3"/>
<feature type="region of interest" description="Disordered" evidence="1">
    <location>
        <begin position="1"/>
        <end position="22"/>
    </location>
</feature>
<sequence>MNSPVSPRRGAGTGRFTPSGVVDQAHESEWASRLAGLDWDETSIVFTKRQLVDFLRYLGVHVDSNCENIAGLPRYAVFGKISSLPGPILPSSLSLPAQTNGTISSTTHAHAHSHLISGPSTPTTSDFPQPIPMAIPAPVAGGFRPTHRQRTSRNSLPRSGSPQTAGLFGPGDDGGHEVFLSASPPERTIREAVRPTVTTPSYPPPDTAQPEPSDEEDPPPPALHIYSHSHSHSHSHLSTPPATPSRQQSYRSRQSSGGLSSLPAVMFPIENVQHTSTGYPVGPGAGGSASGRGAGAGTSSATGSTREMDGHGMSGRGGRGSPYGRAR</sequence>
<feature type="compositionally biased region" description="Gly residues" evidence="1">
    <location>
        <begin position="281"/>
        <end position="296"/>
    </location>
</feature>
<dbReference type="HOGENOM" id="CLU_849977_0_0_1"/>
<name>M5GGM3_DACPD</name>
<evidence type="ECO:0000256" key="1">
    <source>
        <dbReference type="SAM" id="MobiDB-lite"/>
    </source>
</evidence>
<keyword evidence="3" id="KW-1185">Reference proteome</keyword>
<gene>
    <name evidence="2" type="ORF">DACRYDRAFT_113786</name>
</gene>
<dbReference type="EMBL" id="JH795856">
    <property type="protein sequence ID" value="EJU05738.1"/>
    <property type="molecule type" value="Genomic_DNA"/>
</dbReference>
<feature type="compositionally biased region" description="Polar residues" evidence="1">
    <location>
        <begin position="152"/>
        <end position="164"/>
    </location>
</feature>
<evidence type="ECO:0000313" key="2">
    <source>
        <dbReference type="EMBL" id="EJU05738.1"/>
    </source>
</evidence>
<feature type="compositionally biased region" description="Polar residues" evidence="1">
    <location>
        <begin position="118"/>
        <end position="127"/>
    </location>
</feature>
<accession>M5GGM3</accession>